<keyword evidence="1" id="KW-0472">Membrane</keyword>
<sequence>MPRCATIPGLDQDEGNRMRALINSAVVAVIALTAVVTGGSASADSGPVRGAGYVWADNPTAASYAPHPTYQMNSTGLTAANTITRSGLGVYAVRFPGLGVVGGVAHATAYGPGTHRCKVGNWFVSGDDQVVTVRCSTHAGTPVDSRFTANFTNVTQWRGLEYGQTYPGAYLFAGNPTSPSYTPTPTYQYNSVGESNTVLRTGVGTYEVLVPGIGHLVRGGHAQVTAYGSGGERCAVFSFGWTTPGSVISISVRCHSVAGTPVDSRFALTFTDRTNTLGLSGCCNTDGHRSGYALAHRPTEASYPPAASYLHEVPAGGATATRLGTGAYSLRFTHADLATGNVHAAASGGWDGQFCKVDHWSGTSGINVRCFDAAGTPADMPYDLNYTGPWLLG</sequence>
<reference evidence="2 3" key="1">
    <citation type="submission" date="2017-06" db="EMBL/GenBank/DDBJ databases">
        <title>Cultured bacterium strain Saccharothrix yanglingensis Hhs.015.</title>
        <authorList>
            <person name="Xia Y."/>
        </authorList>
    </citation>
    <scope>NUCLEOTIDE SEQUENCE [LARGE SCALE GENOMIC DNA]</scope>
    <source>
        <strain evidence="2 3">Hhs.015</strain>
    </source>
</reference>
<name>A0ABU0X5S2_9PSEU</name>
<keyword evidence="3" id="KW-1185">Reference proteome</keyword>
<evidence type="ECO:0000256" key="1">
    <source>
        <dbReference type="SAM" id="Phobius"/>
    </source>
</evidence>
<organism evidence="2 3">
    <name type="scientific">Saccharothrix yanglingensis</name>
    <dbReference type="NCBI Taxonomy" id="659496"/>
    <lineage>
        <taxon>Bacteria</taxon>
        <taxon>Bacillati</taxon>
        <taxon>Actinomycetota</taxon>
        <taxon>Actinomycetes</taxon>
        <taxon>Pseudonocardiales</taxon>
        <taxon>Pseudonocardiaceae</taxon>
        <taxon>Saccharothrix</taxon>
    </lineage>
</organism>
<evidence type="ECO:0000313" key="2">
    <source>
        <dbReference type="EMBL" id="MDQ2587483.1"/>
    </source>
</evidence>
<gene>
    <name evidence="2" type="ORF">CKY47_26560</name>
</gene>
<proteinExistence type="predicted"/>
<keyword evidence="1" id="KW-0812">Transmembrane</keyword>
<keyword evidence="1" id="KW-1133">Transmembrane helix</keyword>
<comment type="caution">
    <text evidence="2">The sequence shown here is derived from an EMBL/GenBank/DDBJ whole genome shotgun (WGS) entry which is preliminary data.</text>
</comment>
<protein>
    <submittedName>
        <fullName evidence="2">Uncharacterized protein</fullName>
    </submittedName>
</protein>
<dbReference type="EMBL" id="NSDM01000012">
    <property type="protein sequence ID" value="MDQ2587483.1"/>
    <property type="molecule type" value="Genomic_DNA"/>
</dbReference>
<dbReference type="Proteomes" id="UP001225605">
    <property type="component" value="Unassembled WGS sequence"/>
</dbReference>
<feature type="transmembrane region" description="Helical" evidence="1">
    <location>
        <begin position="20"/>
        <end position="39"/>
    </location>
</feature>
<accession>A0ABU0X5S2</accession>
<evidence type="ECO:0000313" key="3">
    <source>
        <dbReference type="Proteomes" id="UP001225605"/>
    </source>
</evidence>